<name>A0A7R8WXW2_9CRUS</name>
<dbReference type="GO" id="GO:0019243">
    <property type="term" value="P:methylglyoxal catabolic process to D-lactate via S-lactoyl-glutathione"/>
    <property type="evidence" value="ECO:0007669"/>
    <property type="project" value="TreeGrafter"/>
</dbReference>
<dbReference type="Pfam" id="PF00903">
    <property type="entry name" value="Glyoxalase"/>
    <property type="match status" value="1"/>
</dbReference>
<dbReference type="GO" id="GO:0004462">
    <property type="term" value="F:lactoylglutathione lyase activity"/>
    <property type="evidence" value="ECO:0007669"/>
    <property type="project" value="TreeGrafter"/>
</dbReference>
<dbReference type="AlphaFoldDB" id="A0A7R8WXW2"/>
<organism evidence="1">
    <name type="scientific">Cyprideis torosa</name>
    <dbReference type="NCBI Taxonomy" id="163714"/>
    <lineage>
        <taxon>Eukaryota</taxon>
        <taxon>Metazoa</taxon>
        <taxon>Ecdysozoa</taxon>
        <taxon>Arthropoda</taxon>
        <taxon>Crustacea</taxon>
        <taxon>Oligostraca</taxon>
        <taxon>Ostracoda</taxon>
        <taxon>Podocopa</taxon>
        <taxon>Podocopida</taxon>
        <taxon>Cytherocopina</taxon>
        <taxon>Cytheroidea</taxon>
        <taxon>Cytherideidae</taxon>
        <taxon>Cyprideis</taxon>
    </lineage>
</organism>
<dbReference type="GO" id="GO:0005737">
    <property type="term" value="C:cytoplasm"/>
    <property type="evidence" value="ECO:0007669"/>
    <property type="project" value="TreeGrafter"/>
</dbReference>
<dbReference type="PROSITE" id="PS51819">
    <property type="entry name" value="VOC"/>
    <property type="match status" value="1"/>
</dbReference>
<dbReference type="SUPFAM" id="SSF54593">
    <property type="entry name" value="Glyoxalase/Bleomycin resistance protein/Dihydroxybiphenyl dioxygenase"/>
    <property type="match status" value="1"/>
</dbReference>
<sequence length="123" mass="13528">MLRTGNLDASVAFYTQLLGFTEVRRGEYPDGEFTLVFLQASGDSGQQAPMIELTYNWGKDKYELGSGYGHVAYRVESLAAIGEKLEAAGGKFSWGPGDTPDGKKGMAFLKDPDGYEIELIEYR</sequence>
<dbReference type="InterPro" id="IPR037523">
    <property type="entry name" value="VOC_core"/>
</dbReference>
<evidence type="ECO:0000313" key="1">
    <source>
        <dbReference type="EMBL" id="CAD7236376.1"/>
    </source>
</evidence>
<dbReference type="EMBL" id="OB678630">
    <property type="protein sequence ID" value="CAD7236376.1"/>
    <property type="molecule type" value="Genomic_DNA"/>
</dbReference>
<proteinExistence type="predicted"/>
<dbReference type="PANTHER" id="PTHR46036">
    <property type="entry name" value="LACTOYLGLUTATHIONE LYASE"/>
    <property type="match status" value="1"/>
</dbReference>
<dbReference type="PANTHER" id="PTHR46036:SF5">
    <property type="entry name" value="LACTOYLGLUTATHIONE LYASE"/>
    <property type="match status" value="1"/>
</dbReference>
<reference evidence="1" key="1">
    <citation type="submission" date="2020-11" db="EMBL/GenBank/DDBJ databases">
        <authorList>
            <person name="Tran Van P."/>
        </authorList>
    </citation>
    <scope>NUCLEOTIDE SEQUENCE</scope>
</reference>
<dbReference type="OrthoDB" id="16820at2759"/>
<protein>
    <submittedName>
        <fullName evidence="1">Uncharacterized protein</fullName>
    </submittedName>
</protein>
<dbReference type="Gene3D" id="3.10.180.10">
    <property type="entry name" value="2,3-Dihydroxybiphenyl 1,2-Dioxygenase, domain 1"/>
    <property type="match status" value="1"/>
</dbReference>
<accession>A0A7R8WXW2</accession>
<dbReference type="InterPro" id="IPR029068">
    <property type="entry name" value="Glyas_Bleomycin-R_OHBP_Dase"/>
</dbReference>
<gene>
    <name evidence="1" type="ORF">CTOB1V02_LOCUS14191</name>
</gene>
<dbReference type="InterPro" id="IPR004360">
    <property type="entry name" value="Glyas_Fos-R_dOase_dom"/>
</dbReference>